<accession>A0A7U4TGC0</accession>
<dbReference type="AlphaFoldDB" id="A0A7U4TGC0"/>
<organism evidence="1 2">
    <name type="scientific">Desulfofervidus auxilii</name>
    <dbReference type="NCBI Taxonomy" id="1621989"/>
    <lineage>
        <taxon>Bacteria</taxon>
        <taxon>Pseudomonadati</taxon>
        <taxon>Thermodesulfobacteriota</taxon>
        <taxon>Candidatus Desulfofervidia</taxon>
        <taxon>Candidatus Desulfofervidales</taxon>
        <taxon>Candidatus Desulfofervidaceae</taxon>
        <taxon>Candidatus Desulfofervidus</taxon>
    </lineage>
</organism>
<reference evidence="1 2" key="1">
    <citation type="submission" date="2015-10" db="EMBL/GenBank/DDBJ databases">
        <title>Candidatus Desulfofervidus auxilii, a hydrogenotrophic sulfate-reducing bacterium involved in the thermophilic anaerobic oxidation of methane.</title>
        <authorList>
            <person name="Krukenberg V."/>
            <person name="Richter M."/>
            <person name="Wegener G."/>
        </authorList>
    </citation>
    <scope>NUCLEOTIDE SEQUENCE [LARGE SCALE GENOMIC DNA]</scope>
    <source>
        <strain evidence="1 2">HS1</strain>
    </source>
</reference>
<dbReference type="EMBL" id="CP013015">
    <property type="protein sequence ID" value="AMM40424.1"/>
    <property type="molecule type" value="Genomic_DNA"/>
</dbReference>
<name>A0A7U4TGC0_DESA2</name>
<dbReference type="KEGG" id="daw:HS1_000618"/>
<protein>
    <submittedName>
        <fullName evidence="1">Uncharacterized protein</fullName>
    </submittedName>
</protein>
<dbReference type="Proteomes" id="UP000070560">
    <property type="component" value="Chromosome"/>
</dbReference>
<evidence type="ECO:0000313" key="2">
    <source>
        <dbReference type="Proteomes" id="UP000070560"/>
    </source>
</evidence>
<keyword evidence="2" id="KW-1185">Reference proteome</keyword>
<proteinExistence type="predicted"/>
<evidence type="ECO:0000313" key="1">
    <source>
        <dbReference type="EMBL" id="AMM40424.1"/>
    </source>
</evidence>
<sequence>MNVNKDKPIIIDPLLASTFIDGSSDVYVTGFLTILEDKVTVLKP</sequence>
<gene>
    <name evidence="1" type="ORF">HS1_000618</name>
</gene>